<dbReference type="Proteomes" id="UP001229355">
    <property type="component" value="Chromosome 2"/>
</dbReference>
<dbReference type="Gene3D" id="3.90.550.10">
    <property type="entry name" value="Spore Coat Polysaccharide Biosynthesis Protein SpsA, Chain A"/>
    <property type="match status" value="1"/>
</dbReference>
<dbReference type="EMBL" id="CP120374">
    <property type="protein sequence ID" value="WEX90715.1"/>
    <property type="molecule type" value="Genomic_DNA"/>
</dbReference>
<sequence>MVAVEQALPSSASQLAARIMRGGRVLACPVDEGFLLVIGTGEPMAGTFLAEINDDVASRVTASIAGWLLALPSRSATHGFAALLQMRDTDRPLTTLRLGEAETGKRYIFAPRSIPVGEAAALLAELAGEQLGGVLDSLVDGLMQGSIGPRRLAAIIALLQSRKGGDGFIELLGETHDGVILVKGWGRVIEPGNCRVVVNGSKPVVCDCGIATFLRQDVPAGGSGFVGLISTKELLRVRDIEGLVYRGRGGWRYAPVHEHRQIAGLSETPGHIRSVLLQTRSSPQVLLQLRSAANSFEGRETLSALPVPVRMGIDSAFEAIGGAFLISGWLLDPEAHVQSVKLCGQRAEARLDDRWTRLERADVTDAFTDEPMFRSAFGHGIHSHGFIVFASGLGWDAATPLHLELTLKDSRRAFMPLAPISVPPRLAALRQISSIDPANWGLAEIVDRQIVPFLCASEASAPRVGTILDAGPFEQAGGPPIVIAAEDSEEGDMAPFLGLLALDPETRRAPIALVLTAERFRRHAGRIRDLAQFYRLSLRLISAAESGDLYDLLETGIRAISHETVVLLAGSLLPNRVGWYGKLVAAHEANGGIISPTLAYEDHSVRWAGTWSSGQSEYPAAGRYAGYPLSAVTGLKLTQVAAASFECCIMPREAFLLAGGFSGGYLGSQQKGLDLGLRLSRDGMPSYWLPSVQMLGADETPGAAAAPLVERIDRRIFAARWAPAPEGEGNWLEEVPA</sequence>
<organism evidence="1 2">
    <name type="scientific">Sinorhizobium garamanticum</name>
    <dbReference type="NCBI Taxonomy" id="680247"/>
    <lineage>
        <taxon>Bacteria</taxon>
        <taxon>Pseudomonadati</taxon>
        <taxon>Pseudomonadota</taxon>
        <taxon>Alphaproteobacteria</taxon>
        <taxon>Hyphomicrobiales</taxon>
        <taxon>Rhizobiaceae</taxon>
        <taxon>Sinorhizobium/Ensifer group</taxon>
        <taxon>Sinorhizobium</taxon>
    </lineage>
</organism>
<name>A0ABY8DMC3_9HYPH</name>
<protein>
    <submittedName>
        <fullName evidence="1">Uncharacterized protein</fullName>
    </submittedName>
</protein>
<dbReference type="InterPro" id="IPR029044">
    <property type="entry name" value="Nucleotide-diphossugar_trans"/>
</dbReference>
<dbReference type="SUPFAM" id="SSF53448">
    <property type="entry name" value="Nucleotide-diphospho-sugar transferases"/>
    <property type="match status" value="1"/>
</dbReference>
<dbReference type="RefSeq" id="WP_280662677.1">
    <property type="nucleotide sequence ID" value="NZ_CP120374.1"/>
</dbReference>
<reference evidence="1 2" key="1">
    <citation type="submission" date="2023-03" db="EMBL/GenBank/DDBJ databases">
        <authorList>
            <person name="Kaur S."/>
            <person name="Espinosa-Saiz D."/>
            <person name="Velazquez E."/>
            <person name="Menendez E."/>
            <person name="diCenzo G.C."/>
        </authorList>
    </citation>
    <scope>NUCLEOTIDE SEQUENCE [LARGE SCALE GENOMIC DNA]</scope>
    <source>
        <strain evidence="1 2">LMG 24692</strain>
    </source>
</reference>
<accession>A0ABY8DMC3</accession>
<proteinExistence type="predicted"/>
<evidence type="ECO:0000313" key="1">
    <source>
        <dbReference type="EMBL" id="WEX90715.1"/>
    </source>
</evidence>
<evidence type="ECO:0000313" key="2">
    <source>
        <dbReference type="Proteomes" id="UP001229355"/>
    </source>
</evidence>
<keyword evidence="2" id="KW-1185">Reference proteome</keyword>
<gene>
    <name evidence="1" type="ORF">PZN02_004274</name>
</gene>